<feature type="transmembrane region" description="Helical" evidence="5">
    <location>
        <begin position="289"/>
        <end position="310"/>
    </location>
</feature>
<dbReference type="EMBL" id="JXJX01000005">
    <property type="protein sequence ID" value="PCS07233.1"/>
    <property type="molecule type" value="Genomic_DNA"/>
</dbReference>
<evidence type="ECO:0000313" key="8">
    <source>
        <dbReference type="Proteomes" id="UP000242246"/>
    </source>
</evidence>
<feature type="domain" description="ABC-2 type transporter transmembrane" evidence="6">
    <location>
        <begin position="125"/>
        <end position="278"/>
    </location>
</feature>
<feature type="transmembrane region" description="Helical" evidence="5">
    <location>
        <begin position="236"/>
        <end position="255"/>
    </location>
</feature>
<evidence type="ECO:0000256" key="2">
    <source>
        <dbReference type="ARBA" id="ARBA00022692"/>
    </source>
</evidence>
<dbReference type="STRING" id="1348632.GCA_001591745_00574"/>
<name>A0A2A5S1B1_9LACT</name>
<dbReference type="Pfam" id="PF01061">
    <property type="entry name" value="ABC2_membrane"/>
    <property type="match status" value="1"/>
</dbReference>
<feature type="transmembrane region" description="Helical" evidence="5">
    <location>
        <begin position="206"/>
        <end position="229"/>
    </location>
</feature>
<evidence type="ECO:0000259" key="6">
    <source>
        <dbReference type="Pfam" id="PF01061"/>
    </source>
</evidence>
<proteinExistence type="predicted"/>
<dbReference type="Proteomes" id="UP000242246">
    <property type="component" value="Unassembled WGS sequence"/>
</dbReference>
<keyword evidence="4 5" id="KW-0472">Membrane</keyword>
<dbReference type="OrthoDB" id="1655516at2"/>
<sequence>MNFTILRHNFERFLREKKYFMIIILVTFSSLFATSYVVTMTASKQHIGVSQSAKELTRMDNENLSVTEVKKDKEYFKNIILGKYDAYVTKESGNYKVITTKKSDFSKALSDFLNEGKIIKSKSSQNKTIFKVILTVVSMTSMILSLILYKFYFDDRNGVDKRINLSGISTVSYTLQQFLFNFIVLFLINIIGLIILLPLLNIALSWQLIFTTFLIEIFASSFGMMLSTFTRKNQGALLIGTMLTVLTMLLSGALFTAKKGTLQDKIQYVFPQHYIAELGMHLDNINIKLYNTLSVIICYIILFMFIAIYCQMKRKELN</sequence>
<comment type="caution">
    <text evidence="7">The sequence shown here is derived from an EMBL/GenBank/DDBJ whole genome shotgun (WGS) entry which is preliminary data.</text>
</comment>
<protein>
    <recommendedName>
        <fullName evidence="6">ABC-2 type transporter transmembrane domain-containing protein</fullName>
    </recommendedName>
</protein>
<evidence type="ECO:0000256" key="1">
    <source>
        <dbReference type="ARBA" id="ARBA00004141"/>
    </source>
</evidence>
<evidence type="ECO:0000256" key="3">
    <source>
        <dbReference type="ARBA" id="ARBA00022989"/>
    </source>
</evidence>
<evidence type="ECO:0000256" key="5">
    <source>
        <dbReference type="SAM" id="Phobius"/>
    </source>
</evidence>
<dbReference type="GO" id="GO:0140359">
    <property type="term" value="F:ABC-type transporter activity"/>
    <property type="evidence" value="ECO:0007669"/>
    <property type="project" value="InterPro"/>
</dbReference>
<gene>
    <name evidence="7" type="ORF">RU87_GL001286</name>
</gene>
<reference evidence="7 8" key="1">
    <citation type="submission" date="2014-12" db="EMBL/GenBank/DDBJ databases">
        <title>Draft genome sequences of 10 type strains of Lactococcus.</title>
        <authorList>
            <person name="Sun Z."/>
            <person name="Zhong Z."/>
            <person name="Liu W."/>
            <person name="Zhang W."/>
            <person name="Zhang H."/>
        </authorList>
    </citation>
    <scope>NUCLEOTIDE SEQUENCE [LARGE SCALE GENOMIC DNA]</scope>
    <source>
        <strain evidence="7 8">DSM 20686</strain>
    </source>
</reference>
<feature type="transmembrane region" description="Helical" evidence="5">
    <location>
        <begin position="178"/>
        <end position="200"/>
    </location>
</feature>
<evidence type="ECO:0000313" key="7">
    <source>
        <dbReference type="EMBL" id="PCS07233.1"/>
    </source>
</evidence>
<feature type="transmembrane region" description="Helical" evidence="5">
    <location>
        <begin position="20"/>
        <end position="38"/>
    </location>
</feature>
<accession>A0A2A5S1B1</accession>
<dbReference type="AlphaFoldDB" id="A0A2A5S1B1"/>
<keyword evidence="2 5" id="KW-0812">Transmembrane</keyword>
<keyword evidence="8" id="KW-1185">Reference proteome</keyword>
<dbReference type="GO" id="GO:0016020">
    <property type="term" value="C:membrane"/>
    <property type="evidence" value="ECO:0007669"/>
    <property type="project" value="UniProtKB-SubCell"/>
</dbReference>
<comment type="subcellular location">
    <subcellularLocation>
        <location evidence="1">Membrane</location>
        <topology evidence="1">Multi-pass membrane protein</topology>
    </subcellularLocation>
</comment>
<feature type="transmembrane region" description="Helical" evidence="5">
    <location>
        <begin position="129"/>
        <end position="152"/>
    </location>
</feature>
<organism evidence="7 8">
    <name type="scientific">Pseudolactococcus plantarum</name>
    <dbReference type="NCBI Taxonomy" id="1365"/>
    <lineage>
        <taxon>Bacteria</taxon>
        <taxon>Bacillati</taxon>
        <taxon>Bacillota</taxon>
        <taxon>Bacilli</taxon>
        <taxon>Lactobacillales</taxon>
        <taxon>Streptococcaceae</taxon>
        <taxon>Pseudolactococcus</taxon>
    </lineage>
</organism>
<evidence type="ECO:0000256" key="4">
    <source>
        <dbReference type="ARBA" id="ARBA00023136"/>
    </source>
</evidence>
<keyword evidence="3 5" id="KW-1133">Transmembrane helix</keyword>
<dbReference type="RefSeq" id="WP_068161181.1">
    <property type="nucleotide sequence ID" value="NZ_JXJX01000005.1"/>
</dbReference>
<dbReference type="InterPro" id="IPR013525">
    <property type="entry name" value="ABC2_TM"/>
</dbReference>